<sequence>MHHGHFRPSWAYQIRVAAAQGHFRDAISLFLRMRASAAPRSSVPASLPAALKCCTALGFRALGTSLHGLAIRSGRIRRPLHG</sequence>
<dbReference type="AlphaFoldDB" id="A0A835A7G6"/>
<reference evidence="1" key="1">
    <citation type="submission" date="2020-07" db="EMBL/GenBank/DDBJ databases">
        <title>Genome sequence and genetic diversity analysis of an under-domesticated orphan crop, white fonio (Digitaria exilis).</title>
        <authorList>
            <person name="Bennetzen J.L."/>
            <person name="Chen S."/>
            <person name="Ma X."/>
            <person name="Wang X."/>
            <person name="Yssel A.E.J."/>
            <person name="Chaluvadi S.R."/>
            <person name="Johnson M."/>
            <person name="Gangashetty P."/>
            <person name="Hamidou F."/>
            <person name="Sanogo M.D."/>
            <person name="Zwaenepoel A."/>
            <person name="Wallace J."/>
            <person name="Van De Peer Y."/>
            <person name="Van Deynze A."/>
        </authorList>
    </citation>
    <scope>NUCLEOTIDE SEQUENCE</scope>
    <source>
        <tissue evidence="1">Leaves</tissue>
    </source>
</reference>
<organism evidence="1 2">
    <name type="scientific">Digitaria exilis</name>
    <dbReference type="NCBI Taxonomy" id="1010633"/>
    <lineage>
        <taxon>Eukaryota</taxon>
        <taxon>Viridiplantae</taxon>
        <taxon>Streptophyta</taxon>
        <taxon>Embryophyta</taxon>
        <taxon>Tracheophyta</taxon>
        <taxon>Spermatophyta</taxon>
        <taxon>Magnoliopsida</taxon>
        <taxon>Liliopsida</taxon>
        <taxon>Poales</taxon>
        <taxon>Poaceae</taxon>
        <taxon>PACMAD clade</taxon>
        <taxon>Panicoideae</taxon>
        <taxon>Panicodae</taxon>
        <taxon>Paniceae</taxon>
        <taxon>Anthephorinae</taxon>
        <taxon>Digitaria</taxon>
    </lineage>
</organism>
<proteinExistence type="predicted"/>
<evidence type="ECO:0000313" key="1">
    <source>
        <dbReference type="EMBL" id="KAF8644088.1"/>
    </source>
</evidence>
<keyword evidence="2" id="KW-1185">Reference proteome</keyword>
<gene>
    <name evidence="1" type="ORF">HU200_066558</name>
</gene>
<name>A0A835A7G6_9POAL</name>
<evidence type="ECO:0008006" key="3">
    <source>
        <dbReference type="Google" id="ProtNLM"/>
    </source>
</evidence>
<accession>A0A835A7G6</accession>
<dbReference type="EMBL" id="JACEFO010003156">
    <property type="protein sequence ID" value="KAF8644088.1"/>
    <property type="molecule type" value="Genomic_DNA"/>
</dbReference>
<dbReference type="Proteomes" id="UP000636709">
    <property type="component" value="Unassembled WGS sequence"/>
</dbReference>
<evidence type="ECO:0000313" key="2">
    <source>
        <dbReference type="Proteomes" id="UP000636709"/>
    </source>
</evidence>
<protein>
    <recommendedName>
        <fullName evidence="3">Pentatricopeptide repeat-containing protein</fullName>
    </recommendedName>
</protein>
<comment type="caution">
    <text evidence="1">The sequence shown here is derived from an EMBL/GenBank/DDBJ whole genome shotgun (WGS) entry which is preliminary data.</text>
</comment>